<dbReference type="EMBL" id="AF186621">
    <property type="protein sequence ID" value="AAG10228.1"/>
    <property type="molecule type" value="Genomic_DNA"/>
</dbReference>
<reference evidence="2" key="2">
    <citation type="journal article" date="2002" name="Virus Genes">
        <title>Sequence analysis of porcine adenovirus serotype 5 fibre gene: evidence for recombination.</title>
        <authorList>
            <person name="Nagy M."/>
            <person name="Nagy E."/>
            <person name="Tuboly T."/>
        </authorList>
    </citation>
    <scope>NUCLEOTIDE SEQUENCE</scope>
    <source>
        <strain evidence="2">HNF-61</strain>
    </source>
</reference>
<feature type="transmembrane region" description="Helical" evidence="1">
    <location>
        <begin position="577"/>
        <end position="606"/>
    </location>
</feature>
<reference evidence="2" key="1">
    <citation type="journal article" date="2000" name="Virus Res.">
        <title>Sequence analysis and deletion of porcine adenovirus serotype 5 E3 region.</title>
        <authorList>
            <person name="Tuboly T."/>
            <person name="Nagy E."/>
        </authorList>
    </citation>
    <scope>NUCLEOTIDE SEQUENCE</scope>
    <source>
        <strain evidence="2">HNF-61</strain>
    </source>
</reference>
<feature type="transmembrane region" description="Helical" evidence="1">
    <location>
        <begin position="175"/>
        <end position="194"/>
    </location>
</feature>
<sequence>MIVCLTPSKSDTGFGLSFLTASKAFSSLREEKNTSAANTSKMAISKSRATAPPLAPISTCLTRFASCITTLLLVLILSHLTPTTEAAQPEVRIKAVTYDWLCVLDINCTHQQPVHLKWKGYDYNTSHLTIKANSDISDEPVMCTTDNHPRETATVDIRDHCNFPPTVRYMLKKVLPIYFTFLSGVMLCLVFPAARYPSLLSALPVAMASTTSSFTTDVSTLSNYSSEQSTTEHPTTANSQPYTAVEKTLLALIPILIACIVLVLVFTFLLKKKQKKIDDAGVYPIYRPRRSSSMSKLTLITLVCLVACAHAAVDKQFVHIDVLNDKLLLLNNTGMDCQRSLWSRIQKYYGSHSTGQRYAIKNKSPPHVQIFKHGEKNVQITSNFSLLFNKTTYDNTGHYEFQCESNTVSSLYYNITVYPDISNSSLRIVSAIYNGSLCNVYVKCGEPVYSVKTTLSYDGKNFSLNEMNVEFNSSKSLNLTCTIETKLQKTSQTIEISRFCRRPRFDASYAESAASTKGFVVFGVAATIGVVFLIAIIIAMKPKLCFASPVYAVVLSSVGTEAANLNCTNSFDQKNDYMYIMVIILATLTCISLIVGILKIIFLCLFRCPGKHFDDDDV</sequence>
<feature type="transmembrane region" description="Helical" evidence="1">
    <location>
        <begin position="519"/>
        <end position="539"/>
    </location>
</feature>
<evidence type="ECO:0000313" key="2">
    <source>
        <dbReference type="EMBL" id="AAG10228.1"/>
    </source>
</evidence>
<keyword evidence="1" id="KW-0472">Membrane</keyword>
<proteinExistence type="predicted"/>
<feature type="transmembrane region" description="Helical" evidence="1">
    <location>
        <begin position="249"/>
        <end position="270"/>
    </location>
</feature>
<keyword evidence="1" id="KW-0812">Transmembrane</keyword>
<protein>
    <submittedName>
        <fullName evidence="2">ORF3</fullName>
    </submittedName>
</protein>
<evidence type="ECO:0000256" key="1">
    <source>
        <dbReference type="SAM" id="Phobius"/>
    </source>
</evidence>
<organism evidence="2">
    <name type="scientific">Porcine adenovirus 5</name>
    <dbReference type="NCBI Taxonomy" id="45370"/>
    <lineage>
        <taxon>Viruses</taxon>
        <taxon>Varidnaviria</taxon>
        <taxon>Bamfordvirae</taxon>
        <taxon>Preplasmiviricota</taxon>
        <taxon>Polisuviricotina</taxon>
        <taxon>Pharingeaviricetes</taxon>
        <taxon>Rowavirales</taxon>
        <taxon>Adenoviridae</taxon>
        <taxon>Mastadenovirus</taxon>
        <taxon>Mastadenovirus porcusquintum</taxon>
    </lineage>
</organism>
<accession>Q9E8G3</accession>
<keyword evidence="1" id="KW-1133">Transmembrane helix</keyword>
<name>Q9E8G3_9ADEN</name>